<sequence length="348" mass="38841">MGCAFSSTQIFLVDSSKQIEKKGGNNNNTNNNNFVRFNRSGTTTIIGGNGGGAALLLASKYGKDVILVGQIKSSGCRRRPSSEAKFIEQRRKLSSNISVNKEGNNNSKNLFQKINRLADSTTYVGDTAPISGPIDFQKRLQNLKIKRTEEINEENKIEKNEEFKNEKNEISPKEHLKSLAGIGLDHQNTEWDTLSNTTLSADCCSQIGGRIGLQQQQLHDGDVSEASFVLVKRKLKIAWEHHQIRQIRKQSLLRKERITENNCCDTLLQTPQQIKNIERRLRGNGGGAALLLASKYGKDVILVGQIKSSGCRRRPSSEAKFIEQRRKLSSNVSVNKEGNNNSKNLFQK</sequence>
<evidence type="ECO:0000313" key="2">
    <source>
        <dbReference type="WBParaSite" id="scf7180000419978.g4562"/>
    </source>
</evidence>
<dbReference type="WBParaSite" id="scf7180000419978.g4562">
    <property type="protein sequence ID" value="scf7180000419978.g4562"/>
    <property type="gene ID" value="scf7180000419978.g4562"/>
</dbReference>
<reference evidence="2" key="1">
    <citation type="submission" date="2022-11" db="UniProtKB">
        <authorList>
            <consortium name="WormBaseParasite"/>
        </authorList>
    </citation>
    <scope>IDENTIFICATION</scope>
</reference>
<organism evidence="1 2">
    <name type="scientific">Meloidogyne floridensis</name>
    <dbReference type="NCBI Taxonomy" id="298350"/>
    <lineage>
        <taxon>Eukaryota</taxon>
        <taxon>Metazoa</taxon>
        <taxon>Ecdysozoa</taxon>
        <taxon>Nematoda</taxon>
        <taxon>Chromadorea</taxon>
        <taxon>Rhabditida</taxon>
        <taxon>Tylenchina</taxon>
        <taxon>Tylenchomorpha</taxon>
        <taxon>Tylenchoidea</taxon>
        <taxon>Meloidogynidae</taxon>
        <taxon>Meloidogyninae</taxon>
        <taxon>Meloidogyne</taxon>
    </lineage>
</organism>
<dbReference type="Proteomes" id="UP000887560">
    <property type="component" value="Unplaced"/>
</dbReference>
<protein>
    <submittedName>
        <fullName evidence="2">Uncharacterized protein</fullName>
    </submittedName>
</protein>
<accession>A0A915NLT6</accession>
<proteinExistence type="predicted"/>
<keyword evidence="1" id="KW-1185">Reference proteome</keyword>
<evidence type="ECO:0000313" key="1">
    <source>
        <dbReference type="Proteomes" id="UP000887560"/>
    </source>
</evidence>
<dbReference type="AlphaFoldDB" id="A0A915NLT6"/>
<name>A0A915NLT6_9BILA</name>